<dbReference type="InterPro" id="IPR037682">
    <property type="entry name" value="TonB_C"/>
</dbReference>
<evidence type="ECO:0000256" key="10">
    <source>
        <dbReference type="SAM" id="Phobius"/>
    </source>
</evidence>
<proteinExistence type="inferred from homology"/>
<gene>
    <name evidence="12" type="ORF">AAK873_06550</name>
</gene>
<keyword evidence="8 10" id="KW-1133">Transmembrane helix</keyword>
<comment type="similarity">
    <text evidence="2">Belongs to the TonB family.</text>
</comment>
<keyword evidence="5" id="KW-0997">Cell inner membrane</keyword>
<evidence type="ECO:0000259" key="11">
    <source>
        <dbReference type="Pfam" id="PF03544"/>
    </source>
</evidence>
<name>A0ABV4CWB4_9BACT</name>
<dbReference type="EMBL" id="JBCLPP010000014">
    <property type="protein sequence ID" value="MEY8245277.1"/>
    <property type="molecule type" value="Genomic_DNA"/>
</dbReference>
<evidence type="ECO:0000256" key="8">
    <source>
        <dbReference type="ARBA" id="ARBA00022989"/>
    </source>
</evidence>
<dbReference type="InterPro" id="IPR051045">
    <property type="entry name" value="TonB-dependent_transducer"/>
</dbReference>
<organism evidence="12 13">
    <name type="scientific">Heminiphilus faecis</name>
    <dbReference type="NCBI Taxonomy" id="2601703"/>
    <lineage>
        <taxon>Bacteria</taxon>
        <taxon>Pseudomonadati</taxon>
        <taxon>Bacteroidota</taxon>
        <taxon>Bacteroidia</taxon>
        <taxon>Bacteroidales</taxon>
        <taxon>Muribaculaceae</taxon>
        <taxon>Heminiphilus</taxon>
    </lineage>
</organism>
<sequence>MARGKQTCKILEKIRRQITEANDKALAIVMIFIGMIGMSAYVNSENKEVNTEFENKIYTAVEQLPEFPGGPAAMMKFICANLKYPKEMFNDFQGRVVVKFYVDTLGHVCAPEIVKGRDSVLDREALRVVGLFPDFIPAQHLGKKVNAWFTLPISFKFSDYADYCD</sequence>
<accession>A0ABV4CWB4</accession>
<evidence type="ECO:0000256" key="4">
    <source>
        <dbReference type="ARBA" id="ARBA00022475"/>
    </source>
</evidence>
<dbReference type="Gene3D" id="3.30.1150.10">
    <property type="match status" value="1"/>
</dbReference>
<evidence type="ECO:0000313" key="13">
    <source>
        <dbReference type="Proteomes" id="UP001565200"/>
    </source>
</evidence>
<evidence type="ECO:0000256" key="6">
    <source>
        <dbReference type="ARBA" id="ARBA00022692"/>
    </source>
</evidence>
<feature type="domain" description="TonB C-terminal" evidence="11">
    <location>
        <begin position="81"/>
        <end position="156"/>
    </location>
</feature>
<dbReference type="Proteomes" id="UP001565200">
    <property type="component" value="Unassembled WGS sequence"/>
</dbReference>
<keyword evidence="13" id="KW-1185">Reference proteome</keyword>
<keyword evidence="9 10" id="KW-0472">Membrane</keyword>
<evidence type="ECO:0000313" key="12">
    <source>
        <dbReference type="EMBL" id="MEY8245277.1"/>
    </source>
</evidence>
<dbReference type="InterPro" id="IPR006260">
    <property type="entry name" value="TonB/TolA_C"/>
</dbReference>
<dbReference type="SUPFAM" id="SSF74653">
    <property type="entry name" value="TolA/TonB C-terminal domain"/>
    <property type="match status" value="1"/>
</dbReference>
<keyword evidence="3" id="KW-0813">Transport</keyword>
<keyword evidence="7" id="KW-0653">Protein transport</keyword>
<keyword evidence="4" id="KW-1003">Cell membrane</keyword>
<evidence type="ECO:0000256" key="5">
    <source>
        <dbReference type="ARBA" id="ARBA00022519"/>
    </source>
</evidence>
<dbReference type="PANTHER" id="PTHR33446:SF2">
    <property type="entry name" value="PROTEIN TONB"/>
    <property type="match status" value="1"/>
</dbReference>
<comment type="subcellular location">
    <subcellularLocation>
        <location evidence="1">Cell inner membrane</location>
        <topology evidence="1">Single-pass membrane protein</topology>
        <orientation evidence="1">Periplasmic side</orientation>
    </subcellularLocation>
</comment>
<dbReference type="RefSeq" id="WP_369863365.1">
    <property type="nucleotide sequence ID" value="NZ_JBCLPP010000014.1"/>
</dbReference>
<protein>
    <submittedName>
        <fullName evidence="12">Energy transducer TonB</fullName>
    </submittedName>
</protein>
<comment type="caution">
    <text evidence="12">The sequence shown here is derived from an EMBL/GenBank/DDBJ whole genome shotgun (WGS) entry which is preliminary data.</text>
</comment>
<evidence type="ECO:0000256" key="2">
    <source>
        <dbReference type="ARBA" id="ARBA00006555"/>
    </source>
</evidence>
<feature type="transmembrane region" description="Helical" evidence="10">
    <location>
        <begin position="21"/>
        <end position="42"/>
    </location>
</feature>
<keyword evidence="6 10" id="KW-0812">Transmembrane</keyword>
<dbReference type="PANTHER" id="PTHR33446">
    <property type="entry name" value="PROTEIN TONB-RELATED"/>
    <property type="match status" value="1"/>
</dbReference>
<evidence type="ECO:0000256" key="7">
    <source>
        <dbReference type="ARBA" id="ARBA00022927"/>
    </source>
</evidence>
<dbReference type="Pfam" id="PF03544">
    <property type="entry name" value="TonB_C"/>
    <property type="match status" value="1"/>
</dbReference>
<evidence type="ECO:0000256" key="9">
    <source>
        <dbReference type="ARBA" id="ARBA00023136"/>
    </source>
</evidence>
<evidence type="ECO:0000256" key="3">
    <source>
        <dbReference type="ARBA" id="ARBA00022448"/>
    </source>
</evidence>
<dbReference type="NCBIfam" id="TIGR01352">
    <property type="entry name" value="tonB_Cterm"/>
    <property type="match status" value="1"/>
</dbReference>
<reference evidence="12 13" key="1">
    <citation type="submission" date="2024-03" db="EMBL/GenBank/DDBJ databases">
        <title>Mouse gut bacterial collection (mGBC) of GemPharmatech.</title>
        <authorList>
            <person name="He Y."/>
            <person name="Dong L."/>
            <person name="Wu D."/>
            <person name="Gao X."/>
            <person name="Lin Z."/>
        </authorList>
    </citation>
    <scope>NUCLEOTIDE SEQUENCE [LARGE SCALE GENOMIC DNA]</scope>
    <source>
        <strain evidence="12 13">54-13</strain>
    </source>
</reference>
<evidence type="ECO:0000256" key="1">
    <source>
        <dbReference type="ARBA" id="ARBA00004383"/>
    </source>
</evidence>